<dbReference type="AlphaFoldDB" id="A0A813GRS9"/>
<accession>A0A813GRS9</accession>
<evidence type="ECO:0000313" key="2">
    <source>
        <dbReference type="EMBL" id="CAE8629712.1"/>
    </source>
</evidence>
<feature type="transmembrane region" description="Helical" evidence="1">
    <location>
        <begin position="50"/>
        <end position="74"/>
    </location>
</feature>
<comment type="caution">
    <text evidence="2">The sequence shown here is derived from an EMBL/GenBank/DDBJ whole genome shotgun (WGS) entry which is preliminary data.</text>
</comment>
<keyword evidence="3" id="KW-1185">Reference proteome</keyword>
<evidence type="ECO:0000313" key="3">
    <source>
        <dbReference type="Proteomes" id="UP000654075"/>
    </source>
</evidence>
<gene>
    <name evidence="2" type="ORF">PGLA1383_LOCUS46136</name>
</gene>
<organism evidence="2 3">
    <name type="scientific">Polarella glacialis</name>
    <name type="common">Dinoflagellate</name>
    <dbReference type="NCBI Taxonomy" id="89957"/>
    <lineage>
        <taxon>Eukaryota</taxon>
        <taxon>Sar</taxon>
        <taxon>Alveolata</taxon>
        <taxon>Dinophyceae</taxon>
        <taxon>Suessiales</taxon>
        <taxon>Suessiaceae</taxon>
        <taxon>Polarella</taxon>
    </lineage>
</organism>
<dbReference type="OrthoDB" id="193865at2759"/>
<evidence type="ECO:0000256" key="1">
    <source>
        <dbReference type="SAM" id="Phobius"/>
    </source>
</evidence>
<dbReference type="Proteomes" id="UP000654075">
    <property type="component" value="Unassembled WGS sequence"/>
</dbReference>
<dbReference type="EMBL" id="CAJNNV010029692">
    <property type="protein sequence ID" value="CAE8629712.1"/>
    <property type="molecule type" value="Genomic_DNA"/>
</dbReference>
<keyword evidence="1" id="KW-1133">Transmembrane helix</keyword>
<dbReference type="OMA" id="WSACIPP"/>
<name>A0A813GRS9_POLGL</name>
<reference evidence="2" key="1">
    <citation type="submission" date="2021-02" db="EMBL/GenBank/DDBJ databases">
        <authorList>
            <person name="Dougan E. K."/>
            <person name="Rhodes N."/>
            <person name="Thang M."/>
            <person name="Chan C."/>
        </authorList>
    </citation>
    <scope>NUCLEOTIDE SEQUENCE</scope>
</reference>
<protein>
    <submittedName>
        <fullName evidence="2">Uncharacterized protein</fullName>
    </submittedName>
</protein>
<keyword evidence="1" id="KW-0812">Transmembrane</keyword>
<sequence length="241" mass="26671">MEHVDASQATRVVGDVVAPPATDTYFQGEPGLIATFDLDYDSIIDFYTKVSWAAVLSFPPFCILSTFACVPCFLSKNVEWKARSQHVALTRDGIRYVREKHKTWCGLPCSDKGKESKTVPYDKITDCDVQEPAGAACCCFINRVLYEVHVDTASSGPGKEGQKMHELELSGLRYANEFKSAVWAIKRGEVPANASMPMGPRAEQLAAAPLQDQMSTHLLTEIRDELRQLNATMRQAPPQAK</sequence>
<proteinExistence type="predicted"/>
<keyword evidence="1" id="KW-0472">Membrane</keyword>